<dbReference type="Pfam" id="PF21762">
    <property type="entry name" value="DEDDh_C"/>
    <property type="match status" value="2"/>
</dbReference>
<dbReference type="PANTHER" id="PTHR28083:SF1">
    <property type="entry name" value="GOOD FOR FULL DBP5 ACTIVITY PROTEIN 2"/>
    <property type="match status" value="1"/>
</dbReference>
<evidence type="ECO:0000313" key="3">
    <source>
        <dbReference type="EMBL" id="OCT53781.1"/>
    </source>
</evidence>
<dbReference type="InterPro" id="IPR012337">
    <property type="entry name" value="RNaseH-like_sf"/>
</dbReference>
<dbReference type="eggNOG" id="ENOG502QTQR">
    <property type="taxonomic scope" value="Eukaryota"/>
</dbReference>
<dbReference type="GO" id="GO:0005634">
    <property type="term" value="C:nucleus"/>
    <property type="evidence" value="ECO:0007669"/>
    <property type="project" value="TreeGrafter"/>
</dbReference>
<dbReference type="VEuPathDB" id="FungiDB:CLCR_09623"/>
<dbReference type="PANTHER" id="PTHR28083">
    <property type="entry name" value="GOOD FOR FULL DBP5 ACTIVITY PROTEIN 2"/>
    <property type="match status" value="1"/>
</dbReference>
<feature type="region of interest" description="Disordered" evidence="1">
    <location>
        <begin position="712"/>
        <end position="741"/>
    </location>
</feature>
<reference evidence="4" key="1">
    <citation type="submission" date="2015-07" db="EMBL/GenBank/DDBJ databases">
        <authorList>
            <person name="Teixeira M.M."/>
            <person name="Souza R.C."/>
            <person name="Almeida L.G."/>
            <person name="Vicente V.A."/>
            <person name="de Hoog S."/>
            <person name="Bocca A.L."/>
            <person name="de Almeida S.R."/>
            <person name="Vasconcelos A.T."/>
            <person name="Felipe M.S."/>
        </authorList>
    </citation>
    <scope>NUCLEOTIDE SEQUENCE [LARGE SCALE GENOMIC DNA]</scope>
    <source>
        <strain evidence="4">KSF</strain>
    </source>
</reference>
<dbReference type="AlphaFoldDB" id="A0A1C1CZC4"/>
<proteinExistence type="predicted"/>
<feature type="region of interest" description="Disordered" evidence="1">
    <location>
        <begin position="92"/>
        <end position="118"/>
    </location>
</feature>
<feature type="region of interest" description="Disordered" evidence="1">
    <location>
        <begin position="134"/>
        <end position="154"/>
    </location>
</feature>
<dbReference type="EMBL" id="LGRB01000008">
    <property type="protein sequence ID" value="OCT53781.1"/>
    <property type="molecule type" value="Genomic_DNA"/>
</dbReference>
<accession>A0A1C1CZC4</accession>
<dbReference type="SUPFAM" id="SSF53098">
    <property type="entry name" value="Ribonuclease H-like"/>
    <property type="match status" value="1"/>
</dbReference>
<name>A0A1C1CZC4_9EURO</name>
<feature type="region of interest" description="Disordered" evidence="1">
    <location>
        <begin position="1"/>
        <end position="70"/>
    </location>
</feature>
<organism evidence="3 4">
    <name type="scientific">Cladophialophora carrionii</name>
    <dbReference type="NCBI Taxonomy" id="86049"/>
    <lineage>
        <taxon>Eukaryota</taxon>
        <taxon>Fungi</taxon>
        <taxon>Dikarya</taxon>
        <taxon>Ascomycota</taxon>
        <taxon>Pezizomycotina</taxon>
        <taxon>Eurotiomycetes</taxon>
        <taxon>Chaetothyriomycetidae</taxon>
        <taxon>Chaetothyriales</taxon>
        <taxon>Herpotrichiellaceae</taxon>
        <taxon>Cladophialophora</taxon>
    </lineage>
</organism>
<dbReference type="STRING" id="86049.A0A1C1CZC4"/>
<dbReference type="InterPro" id="IPR048519">
    <property type="entry name" value="Gfd2/YDR514C-like_C"/>
</dbReference>
<evidence type="ECO:0000256" key="1">
    <source>
        <dbReference type="SAM" id="MobiDB-lite"/>
    </source>
</evidence>
<sequence>MATTNPQTRLDRLFANSPLPPAPTPGKPHFSEKELAEKKAKEEPPFRIGSTAEYPRQIRPTQKEGVQQARDILTSSDEDDYICAFKKKPEMKVPSKEVKSKPRKVPEPGAFGYPKGAVTEPKGPIEYLARGKSSKRNFTDSVGEPDSDDDHLPTADVHGNPAVGHFCQFSLAAKFPYKYMNDTNDRVSRHFFASNKFYSRSWDLKPIILVPYAQIRQLVTEIGQTFKIPVSVPRFPFTLTFFDDGTPQPIFLGKSNSRDDANDLQNNVPAAPMGHAECPKDASVTVKQAFEDFKDMCQSAIAAKGKNKSGVGKNKREDDRLLSIKDWYVQLRRAQRYLGLRRKTGQIQHPDPAMSWEEQEKFRHEQLKKAHFVLKPLNVNEPAPLPFEKEPVIIAVDVESYERAHNLITEIGISTLDTRDLVNLPPGPNGKNWLNQIRSRHFRISGREHLVNKDFCAGHPDAFQFGKSEWVDLKEAVAVVDSCFEWPFSVQFKHVSLDDQWAVEPAKLAKENNTQRRVSNDFGGVYIGPTNAEQDAASRAAIANVLNGIGNKEATTQAVGPTGANKTDSESLQQGPQERNIVLLGHDIRADVEYLRDLGSKIFAPSRATYPIPAMDMMANGEGKSKVLASIIDSMDTAPLYRVLKEETQNRSLSSIMSDLGLPCYFPHNGGNDARYTLEAWVAMLIKARIESDKDQHEKDQDAEKKLETVRENDAWNHGSEWHVTPLPDPGGPATPDDKTHQKDLDSFEAAIMASSPEVSPQYAKDKAVVATIEKLKLDPSVDHEEPAGHFY</sequence>
<keyword evidence="4" id="KW-1185">Reference proteome</keyword>
<evidence type="ECO:0000313" key="4">
    <source>
        <dbReference type="Proteomes" id="UP000094526"/>
    </source>
</evidence>
<protein>
    <submittedName>
        <fullName evidence="3">QDE-2-interacting protein</fullName>
    </submittedName>
</protein>
<gene>
    <name evidence="3" type="ORF">CLCR_09623</name>
</gene>
<feature type="domain" description="Gfd2/YDR514C-like C-terminal" evidence="2">
    <location>
        <begin position="392"/>
        <end position="490"/>
    </location>
</feature>
<comment type="caution">
    <text evidence="3">The sequence shown here is derived from an EMBL/GenBank/DDBJ whole genome shotgun (WGS) entry which is preliminary data.</text>
</comment>
<feature type="compositionally biased region" description="Basic and acidic residues" evidence="1">
    <location>
        <begin position="92"/>
        <end position="106"/>
    </location>
</feature>
<dbReference type="VEuPathDB" id="FungiDB:G647_00708"/>
<dbReference type="OrthoDB" id="5953249at2759"/>
<feature type="domain" description="Gfd2/YDR514C-like C-terminal" evidence="2">
    <location>
        <begin position="569"/>
        <end position="684"/>
    </location>
</feature>
<evidence type="ECO:0000259" key="2">
    <source>
        <dbReference type="Pfam" id="PF21762"/>
    </source>
</evidence>
<feature type="compositionally biased region" description="Basic and acidic residues" evidence="1">
    <location>
        <begin position="29"/>
        <end position="45"/>
    </location>
</feature>
<dbReference type="InterPro" id="IPR040151">
    <property type="entry name" value="Gfd2/YDR514C-like"/>
</dbReference>
<dbReference type="Proteomes" id="UP000094526">
    <property type="component" value="Unassembled WGS sequence"/>
</dbReference>